<protein>
    <submittedName>
        <fullName evidence="2">Uncharacterized protein</fullName>
    </submittedName>
</protein>
<sequence length="139" mass="14575">MKFKFSIIALSVLSFSSALGTIAYAQEDEAGAIAPDGDDDSAVEEFGDNGSARVTVADKGYNFHLSECSRDGRAVTLEGQRGQTTLTVNGPSDLVTIAGGGLNLKGFIQTIAGGNKDFTLKVRESAGARRNFTVHAKCL</sequence>
<feature type="chain" id="PRO_5045270323" evidence="1">
    <location>
        <begin position="26"/>
        <end position="139"/>
    </location>
</feature>
<dbReference type="RefSeq" id="WP_394838643.1">
    <property type="nucleotide sequence ID" value="NZ_CP089929.1"/>
</dbReference>
<organism evidence="2 3">
    <name type="scientific">Pendulispora rubella</name>
    <dbReference type="NCBI Taxonomy" id="2741070"/>
    <lineage>
        <taxon>Bacteria</taxon>
        <taxon>Pseudomonadati</taxon>
        <taxon>Myxococcota</taxon>
        <taxon>Myxococcia</taxon>
        <taxon>Myxococcales</taxon>
        <taxon>Sorangiineae</taxon>
        <taxon>Pendulisporaceae</taxon>
        <taxon>Pendulispora</taxon>
    </lineage>
</organism>
<reference evidence="2" key="1">
    <citation type="submission" date="2021-12" db="EMBL/GenBank/DDBJ databases">
        <title>Discovery of the Pendulisporaceae a myxobacterial family with distinct sporulation behavior and unique specialized metabolism.</title>
        <authorList>
            <person name="Garcia R."/>
            <person name="Popoff A."/>
            <person name="Bader C.D."/>
            <person name="Loehr J."/>
            <person name="Walesch S."/>
            <person name="Walt C."/>
            <person name="Boldt J."/>
            <person name="Bunk B."/>
            <person name="Haeckl F.J.F.P.J."/>
            <person name="Gunesch A.P."/>
            <person name="Birkelbach J."/>
            <person name="Nuebel U."/>
            <person name="Pietschmann T."/>
            <person name="Bach T."/>
            <person name="Mueller R."/>
        </authorList>
    </citation>
    <scope>NUCLEOTIDE SEQUENCE</scope>
    <source>
        <strain evidence="2">MSr11367</strain>
    </source>
</reference>
<evidence type="ECO:0000313" key="2">
    <source>
        <dbReference type="EMBL" id="WXB08969.1"/>
    </source>
</evidence>
<keyword evidence="1" id="KW-0732">Signal</keyword>
<evidence type="ECO:0000313" key="3">
    <source>
        <dbReference type="Proteomes" id="UP001374803"/>
    </source>
</evidence>
<dbReference type="Proteomes" id="UP001374803">
    <property type="component" value="Chromosome"/>
</dbReference>
<feature type="signal peptide" evidence="1">
    <location>
        <begin position="1"/>
        <end position="25"/>
    </location>
</feature>
<proteinExistence type="predicted"/>
<name>A0ABZ2LHD0_9BACT</name>
<keyword evidence="3" id="KW-1185">Reference proteome</keyword>
<dbReference type="EMBL" id="CP089983">
    <property type="protein sequence ID" value="WXB08969.1"/>
    <property type="molecule type" value="Genomic_DNA"/>
</dbReference>
<accession>A0ABZ2LHD0</accession>
<gene>
    <name evidence="2" type="ORF">LVJ94_17250</name>
</gene>
<evidence type="ECO:0000256" key="1">
    <source>
        <dbReference type="SAM" id="SignalP"/>
    </source>
</evidence>